<dbReference type="Gene3D" id="1.10.287.110">
    <property type="entry name" value="DnaJ domain"/>
    <property type="match status" value="1"/>
</dbReference>
<dbReference type="SUPFAM" id="SSF46565">
    <property type="entry name" value="Chaperone J-domain"/>
    <property type="match status" value="1"/>
</dbReference>
<dbReference type="Pfam" id="PF00226">
    <property type="entry name" value="DnaJ"/>
    <property type="match status" value="1"/>
</dbReference>
<evidence type="ECO:0000259" key="11">
    <source>
        <dbReference type="PROSITE" id="PS50076"/>
    </source>
</evidence>
<comment type="similarity">
    <text evidence="9">Belongs to the DnaJ family.</text>
</comment>
<protein>
    <recommendedName>
        <fullName evidence="9">Chaperone protein DnaJ</fullName>
    </recommendedName>
</protein>
<comment type="subunit">
    <text evidence="9">Homodimer.</text>
</comment>
<keyword evidence="6 9" id="KW-0862">Zinc</keyword>
<feature type="binding site" evidence="9">
    <location>
        <position position="151"/>
    </location>
    <ligand>
        <name>Zn(2+)</name>
        <dbReference type="ChEBI" id="CHEBI:29105"/>
        <label>1</label>
    </ligand>
</feature>
<dbReference type="InterPro" id="IPR036869">
    <property type="entry name" value="J_dom_sf"/>
</dbReference>
<comment type="subcellular location">
    <subcellularLocation>
        <location evidence="9">Cytoplasm</location>
    </subcellularLocation>
</comment>
<dbReference type="InterPro" id="IPR012724">
    <property type="entry name" value="DnaJ"/>
</dbReference>
<dbReference type="HAMAP" id="MF_01152">
    <property type="entry name" value="DnaJ"/>
    <property type="match status" value="1"/>
</dbReference>
<dbReference type="NCBIfam" id="TIGR02349">
    <property type="entry name" value="DnaJ_bact"/>
    <property type="match status" value="1"/>
</dbReference>
<evidence type="ECO:0000313" key="14">
    <source>
        <dbReference type="Proteomes" id="UP001143747"/>
    </source>
</evidence>
<feature type="binding site" evidence="9">
    <location>
        <position position="193"/>
    </location>
    <ligand>
        <name>Zn(2+)</name>
        <dbReference type="ChEBI" id="CHEBI:29105"/>
        <label>2</label>
    </ligand>
</feature>
<evidence type="ECO:0000256" key="7">
    <source>
        <dbReference type="ARBA" id="ARBA00023016"/>
    </source>
</evidence>
<sequence>MDTKDYYETLGVSRDTSPDEIKKSYRQLARKYHPDLNKGSKEAEAKFKEINEAYQVLSDPQKKAEYDQVGHATFTPEDAAGYKTPGYDDLFRDFGLGDIFDVFSGKTTGPGRTGRTRSRAGADLRYDIDISLTDAFYGIKNTVEVPHDYECTTCNGTGAQPGFVRDCPTCRGTGEIRQVQQRNGQQVMMIAPCPDCGGRGKIIGKVCETCQGKGTIRKTRLIEVSIPRGVRDNQFLRIAGEGEPGVQHGPPGDLYAVVHVKPHPSFERHGADLHSRTNIGLQIALLGGDVSVQTLTGKAVLTIPPGTQSHTLFRLRGQGMPFLGSVSRGDLMVKVVVKIPKNLTKTQKEMVVAAFTGLT</sequence>
<keyword evidence="4 9" id="KW-0677">Repeat</keyword>
<keyword evidence="2 9" id="KW-0235">DNA replication</keyword>
<dbReference type="GO" id="GO:0008270">
    <property type="term" value="F:zinc ion binding"/>
    <property type="evidence" value="ECO:0007669"/>
    <property type="project" value="UniProtKB-UniRule"/>
</dbReference>
<dbReference type="PRINTS" id="PR00625">
    <property type="entry name" value="JDOMAIN"/>
</dbReference>
<comment type="caution">
    <text evidence="13">The sequence shown here is derived from an EMBL/GenBank/DDBJ whole genome shotgun (WGS) entry which is preliminary data.</text>
</comment>
<dbReference type="NCBIfam" id="NF008035">
    <property type="entry name" value="PRK10767.1"/>
    <property type="match status" value="1"/>
</dbReference>
<evidence type="ECO:0000256" key="6">
    <source>
        <dbReference type="ARBA" id="ARBA00022833"/>
    </source>
</evidence>
<gene>
    <name evidence="9 13" type="primary">dnaJ</name>
    <name evidence="13" type="ORF">L0665_09360</name>
</gene>
<feature type="binding site" evidence="9">
    <location>
        <position position="196"/>
    </location>
    <ligand>
        <name>Zn(2+)</name>
        <dbReference type="ChEBI" id="CHEBI:29105"/>
        <label>2</label>
    </ligand>
</feature>
<keyword evidence="13" id="KW-0560">Oxidoreductase</keyword>
<evidence type="ECO:0000256" key="4">
    <source>
        <dbReference type="ARBA" id="ARBA00022737"/>
    </source>
</evidence>
<evidence type="ECO:0000256" key="5">
    <source>
        <dbReference type="ARBA" id="ARBA00022771"/>
    </source>
</evidence>
<feature type="domain" description="CR-type" evidence="12">
    <location>
        <begin position="138"/>
        <end position="219"/>
    </location>
</feature>
<dbReference type="InterPro" id="IPR008971">
    <property type="entry name" value="HSP40/DnaJ_pept-bd"/>
</dbReference>
<dbReference type="Gene3D" id="2.10.230.10">
    <property type="entry name" value="Heat shock protein DnaJ, cysteine-rich domain"/>
    <property type="match status" value="1"/>
</dbReference>
<evidence type="ECO:0000256" key="3">
    <source>
        <dbReference type="ARBA" id="ARBA00022723"/>
    </source>
</evidence>
<organism evidence="13 14">
    <name type="scientific">Methanogenium marinum</name>
    <dbReference type="NCBI Taxonomy" id="348610"/>
    <lineage>
        <taxon>Archaea</taxon>
        <taxon>Methanobacteriati</taxon>
        <taxon>Methanobacteriota</taxon>
        <taxon>Stenosarchaea group</taxon>
        <taxon>Methanomicrobia</taxon>
        <taxon>Methanomicrobiales</taxon>
        <taxon>Methanomicrobiaceae</taxon>
        <taxon>Methanogenium</taxon>
    </lineage>
</organism>
<dbReference type="FunFam" id="2.60.260.20:FF:000005">
    <property type="entry name" value="Chaperone protein dnaJ 1, mitochondrial"/>
    <property type="match status" value="1"/>
</dbReference>
<keyword evidence="5 9" id="KW-0863">Zinc-finger</keyword>
<evidence type="ECO:0000313" key="13">
    <source>
        <dbReference type="EMBL" id="MDE4908813.1"/>
    </source>
</evidence>
<dbReference type="InterPro" id="IPR002939">
    <property type="entry name" value="DnaJ_C"/>
</dbReference>
<dbReference type="GO" id="GO:0042026">
    <property type="term" value="P:protein refolding"/>
    <property type="evidence" value="ECO:0007669"/>
    <property type="project" value="TreeGrafter"/>
</dbReference>
<dbReference type="GO" id="GO:0016491">
    <property type="term" value="F:oxidoreductase activity"/>
    <property type="evidence" value="ECO:0007669"/>
    <property type="project" value="UniProtKB-KW"/>
</dbReference>
<dbReference type="InterPro" id="IPR001623">
    <property type="entry name" value="DnaJ_domain"/>
</dbReference>
<dbReference type="SUPFAM" id="SSF57938">
    <property type="entry name" value="DnaJ/Hsp40 cysteine-rich domain"/>
    <property type="match status" value="1"/>
</dbReference>
<dbReference type="RefSeq" id="WP_274925424.1">
    <property type="nucleotide sequence ID" value="NZ_JAKELO010000002.1"/>
</dbReference>
<evidence type="ECO:0000256" key="9">
    <source>
        <dbReference type="HAMAP-Rule" id="MF_01152"/>
    </source>
</evidence>
<dbReference type="CDD" id="cd10747">
    <property type="entry name" value="DnaJ_C"/>
    <property type="match status" value="1"/>
</dbReference>
<keyword evidence="7 9" id="KW-0346">Stress response</keyword>
<dbReference type="Proteomes" id="UP001143747">
    <property type="component" value="Unassembled WGS sequence"/>
</dbReference>
<keyword evidence="8 9" id="KW-0143">Chaperone</keyword>
<dbReference type="Pfam" id="PF01556">
    <property type="entry name" value="DnaJ_C"/>
    <property type="match status" value="1"/>
</dbReference>
<keyword evidence="14" id="KW-1185">Reference proteome</keyword>
<comment type="cofactor">
    <cofactor evidence="9">
        <name>Zn(2+)</name>
        <dbReference type="ChEBI" id="CHEBI:29105"/>
    </cofactor>
    <text evidence="9">Binds 2 Zn(2+) ions per monomer.</text>
</comment>
<dbReference type="InterPro" id="IPR018253">
    <property type="entry name" value="DnaJ_domain_CS"/>
</dbReference>
<feature type="zinc finger region" description="CR-type" evidence="10">
    <location>
        <begin position="138"/>
        <end position="219"/>
    </location>
</feature>
<dbReference type="PROSITE" id="PS51188">
    <property type="entry name" value="ZF_CR"/>
    <property type="match status" value="1"/>
</dbReference>
<feature type="binding site" evidence="9">
    <location>
        <position position="207"/>
    </location>
    <ligand>
        <name>Zn(2+)</name>
        <dbReference type="ChEBI" id="CHEBI:29105"/>
        <label>1</label>
    </ligand>
</feature>
<dbReference type="EMBL" id="JAKELO010000002">
    <property type="protein sequence ID" value="MDE4908813.1"/>
    <property type="molecule type" value="Genomic_DNA"/>
</dbReference>
<comment type="function">
    <text evidence="9">Participates actively in the response to hyperosmotic and heat shock by preventing the aggregation of stress-denatured proteins and by disaggregating proteins, also in an autonomous, DnaK-independent fashion. Unfolded proteins bind initially to DnaJ; upon interaction with the DnaJ-bound protein, DnaK hydrolyzes its bound ATP, resulting in the formation of a stable complex. GrpE releases ADP from DnaK; ATP binding to DnaK triggers the release of the substrate protein, thus completing the reaction cycle. Several rounds of ATP-dependent interactions between DnaJ, DnaK and GrpE are required for fully efficient folding. Also involved, together with DnaK and GrpE, in the DNA replication of plasmids through activation of initiation proteins.</text>
</comment>
<feature type="binding site" evidence="9">
    <location>
        <position position="170"/>
    </location>
    <ligand>
        <name>Zn(2+)</name>
        <dbReference type="ChEBI" id="CHEBI:29105"/>
        <label>2</label>
    </ligand>
</feature>
<feature type="repeat" description="CXXCXGXG motif" evidence="9">
    <location>
        <begin position="207"/>
        <end position="214"/>
    </location>
</feature>
<evidence type="ECO:0000256" key="1">
    <source>
        <dbReference type="ARBA" id="ARBA00022490"/>
    </source>
</evidence>
<dbReference type="Gene3D" id="2.60.260.20">
    <property type="entry name" value="Urease metallochaperone UreE, N-terminal domain"/>
    <property type="match status" value="2"/>
</dbReference>
<dbReference type="InterPro" id="IPR001305">
    <property type="entry name" value="HSP_DnaJ_Cys-rich_dom"/>
</dbReference>
<keyword evidence="1 9" id="KW-0963">Cytoplasm</keyword>
<dbReference type="SMART" id="SM00271">
    <property type="entry name" value="DnaJ"/>
    <property type="match status" value="1"/>
</dbReference>
<feature type="binding site" evidence="9">
    <location>
        <position position="210"/>
    </location>
    <ligand>
        <name>Zn(2+)</name>
        <dbReference type="ChEBI" id="CHEBI:29105"/>
        <label>1</label>
    </ligand>
</feature>
<comment type="domain">
    <text evidence="9">The J domain is necessary and sufficient to stimulate DnaK ATPase activity. Zinc center 1 plays an important role in the autonomous, DnaK-independent chaperone activity of DnaJ. Zinc center 2 is essential for interaction with DnaK and for DnaJ activity.</text>
</comment>
<feature type="domain" description="J" evidence="11">
    <location>
        <begin position="5"/>
        <end position="70"/>
    </location>
</feature>
<dbReference type="FunFam" id="2.10.230.10:FF:000002">
    <property type="entry name" value="Molecular chaperone DnaJ"/>
    <property type="match status" value="1"/>
</dbReference>
<dbReference type="GO" id="GO:0005524">
    <property type="term" value="F:ATP binding"/>
    <property type="evidence" value="ECO:0007669"/>
    <property type="project" value="InterPro"/>
</dbReference>
<evidence type="ECO:0000259" key="12">
    <source>
        <dbReference type="PROSITE" id="PS51188"/>
    </source>
</evidence>
<feature type="repeat" description="CXXCXGXG motif" evidence="9">
    <location>
        <begin position="151"/>
        <end position="158"/>
    </location>
</feature>
<evidence type="ECO:0000256" key="8">
    <source>
        <dbReference type="ARBA" id="ARBA00023186"/>
    </source>
</evidence>
<feature type="binding site" evidence="9">
    <location>
        <position position="154"/>
    </location>
    <ligand>
        <name>Zn(2+)</name>
        <dbReference type="ChEBI" id="CHEBI:29105"/>
        <label>1</label>
    </ligand>
</feature>
<accession>A0A9Q4KUW3</accession>
<dbReference type="CDD" id="cd06257">
    <property type="entry name" value="DnaJ"/>
    <property type="match status" value="1"/>
</dbReference>
<dbReference type="GO" id="GO:0031072">
    <property type="term" value="F:heat shock protein binding"/>
    <property type="evidence" value="ECO:0007669"/>
    <property type="project" value="InterPro"/>
</dbReference>
<reference evidence="13" key="1">
    <citation type="submission" date="2022-01" db="EMBL/GenBank/DDBJ databases">
        <title>Draft genome of Methanogenium marinum DSM 15558.</title>
        <authorList>
            <person name="Chen S.-C."/>
            <person name="You Y.-T."/>
        </authorList>
    </citation>
    <scope>NUCLEOTIDE SEQUENCE</scope>
    <source>
        <strain evidence="13">DSM 15558</strain>
    </source>
</reference>
<evidence type="ECO:0000256" key="10">
    <source>
        <dbReference type="PROSITE-ProRule" id="PRU00546"/>
    </source>
</evidence>
<dbReference type="GO" id="GO:0006260">
    <property type="term" value="P:DNA replication"/>
    <property type="evidence" value="ECO:0007669"/>
    <property type="project" value="UniProtKB-KW"/>
</dbReference>
<dbReference type="PROSITE" id="PS00636">
    <property type="entry name" value="DNAJ_1"/>
    <property type="match status" value="1"/>
</dbReference>
<dbReference type="PANTHER" id="PTHR43096">
    <property type="entry name" value="DNAJ HOMOLOG 1, MITOCHONDRIAL-RELATED"/>
    <property type="match status" value="1"/>
</dbReference>
<dbReference type="GO" id="GO:0051082">
    <property type="term" value="F:unfolded protein binding"/>
    <property type="evidence" value="ECO:0007669"/>
    <property type="project" value="UniProtKB-UniRule"/>
</dbReference>
<dbReference type="Pfam" id="PF00684">
    <property type="entry name" value="DnaJ_CXXCXGXG"/>
    <property type="match status" value="1"/>
</dbReference>
<proteinExistence type="inferred from homology"/>
<dbReference type="FunFam" id="1.10.287.110:FF:000034">
    <property type="entry name" value="Chaperone protein DnaJ"/>
    <property type="match status" value="1"/>
</dbReference>
<dbReference type="SUPFAM" id="SSF49493">
    <property type="entry name" value="HSP40/DnaJ peptide-binding domain"/>
    <property type="match status" value="2"/>
</dbReference>
<feature type="repeat" description="CXXCXGXG motif" evidence="9">
    <location>
        <begin position="167"/>
        <end position="174"/>
    </location>
</feature>
<keyword evidence="3 9" id="KW-0479">Metal-binding</keyword>
<dbReference type="GO" id="GO:0009408">
    <property type="term" value="P:response to heat"/>
    <property type="evidence" value="ECO:0007669"/>
    <property type="project" value="InterPro"/>
</dbReference>
<dbReference type="GO" id="GO:0005737">
    <property type="term" value="C:cytoplasm"/>
    <property type="evidence" value="ECO:0007669"/>
    <property type="project" value="UniProtKB-SubCell"/>
</dbReference>
<dbReference type="AlphaFoldDB" id="A0A9Q4KUW3"/>
<dbReference type="CDD" id="cd10719">
    <property type="entry name" value="DnaJ_zf"/>
    <property type="match status" value="1"/>
</dbReference>
<dbReference type="InterPro" id="IPR036410">
    <property type="entry name" value="HSP_DnaJ_Cys-rich_dom_sf"/>
</dbReference>
<dbReference type="PROSITE" id="PS50076">
    <property type="entry name" value="DNAJ_2"/>
    <property type="match status" value="1"/>
</dbReference>
<dbReference type="PANTHER" id="PTHR43096:SF48">
    <property type="entry name" value="CHAPERONE PROTEIN DNAJ"/>
    <property type="match status" value="1"/>
</dbReference>
<evidence type="ECO:0000256" key="2">
    <source>
        <dbReference type="ARBA" id="ARBA00022705"/>
    </source>
</evidence>
<feature type="binding site" evidence="9">
    <location>
        <position position="167"/>
    </location>
    <ligand>
        <name>Zn(2+)</name>
        <dbReference type="ChEBI" id="CHEBI:29105"/>
        <label>2</label>
    </ligand>
</feature>
<name>A0A9Q4KUW3_9EURY</name>
<feature type="repeat" description="CXXCXGXG motif" evidence="9">
    <location>
        <begin position="193"/>
        <end position="200"/>
    </location>
</feature>